<keyword evidence="5" id="KW-1185">Reference proteome</keyword>
<dbReference type="InterPro" id="IPR002645">
    <property type="entry name" value="STAS_dom"/>
</dbReference>
<accession>A0A7W7VGU4</accession>
<dbReference type="InterPro" id="IPR036513">
    <property type="entry name" value="STAS_dom_sf"/>
</dbReference>
<dbReference type="Gene3D" id="3.30.750.24">
    <property type="entry name" value="STAS domain"/>
    <property type="match status" value="1"/>
</dbReference>
<feature type="domain" description="STAS" evidence="3">
    <location>
        <begin position="22"/>
        <end position="127"/>
    </location>
</feature>
<proteinExistence type="inferred from homology"/>
<comment type="similarity">
    <text evidence="1 2">Belongs to the anti-sigma-factor antagonist family.</text>
</comment>
<evidence type="ECO:0000259" key="3">
    <source>
        <dbReference type="PROSITE" id="PS50801"/>
    </source>
</evidence>
<dbReference type="NCBIfam" id="TIGR00377">
    <property type="entry name" value="ant_ant_sig"/>
    <property type="match status" value="1"/>
</dbReference>
<dbReference type="EMBL" id="JACHJQ010000006">
    <property type="protein sequence ID" value="MBB4909405.1"/>
    <property type="molecule type" value="Genomic_DNA"/>
</dbReference>
<evidence type="ECO:0000256" key="1">
    <source>
        <dbReference type="ARBA" id="ARBA00009013"/>
    </source>
</evidence>
<organism evidence="4 5">
    <name type="scientific">Actinophytocola algeriensis</name>
    <dbReference type="NCBI Taxonomy" id="1768010"/>
    <lineage>
        <taxon>Bacteria</taxon>
        <taxon>Bacillati</taxon>
        <taxon>Actinomycetota</taxon>
        <taxon>Actinomycetes</taxon>
        <taxon>Pseudonocardiales</taxon>
        <taxon>Pseudonocardiaceae</taxon>
    </lineage>
</organism>
<dbReference type="CDD" id="cd07043">
    <property type="entry name" value="STAS_anti-anti-sigma_factors"/>
    <property type="match status" value="1"/>
</dbReference>
<protein>
    <recommendedName>
        <fullName evidence="2">Anti-sigma factor antagonist</fullName>
    </recommendedName>
</protein>
<dbReference type="GO" id="GO:0043856">
    <property type="term" value="F:anti-sigma factor antagonist activity"/>
    <property type="evidence" value="ECO:0007669"/>
    <property type="project" value="InterPro"/>
</dbReference>
<sequence length="127" mass="13422">MASDRRTREYLRSLARPKAARLRVEQVVDGHLVLVRVTGELDNVTAGMLSAKLADAEAAVTPPAPVVVDLTGVNFLGAAGLSVLVEHHERCVELGGALLIVPGSKAVRRAMAVTGLDARLVLIPAPW</sequence>
<dbReference type="Pfam" id="PF01740">
    <property type="entry name" value="STAS"/>
    <property type="match status" value="1"/>
</dbReference>
<evidence type="ECO:0000256" key="2">
    <source>
        <dbReference type="RuleBase" id="RU003749"/>
    </source>
</evidence>
<evidence type="ECO:0000313" key="5">
    <source>
        <dbReference type="Proteomes" id="UP000520767"/>
    </source>
</evidence>
<comment type="caution">
    <text evidence="4">The sequence shown here is derived from an EMBL/GenBank/DDBJ whole genome shotgun (WGS) entry which is preliminary data.</text>
</comment>
<dbReference type="SUPFAM" id="SSF52091">
    <property type="entry name" value="SpoIIaa-like"/>
    <property type="match status" value="1"/>
</dbReference>
<name>A0A7W7VGU4_9PSEU</name>
<reference evidence="4 5" key="1">
    <citation type="submission" date="2020-08" db="EMBL/GenBank/DDBJ databases">
        <title>Genomic Encyclopedia of Type Strains, Phase III (KMG-III): the genomes of soil and plant-associated and newly described type strains.</title>
        <authorList>
            <person name="Whitman W."/>
        </authorList>
    </citation>
    <scope>NUCLEOTIDE SEQUENCE [LARGE SCALE GENOMIC DNA]</scope>
    <source>
        <strain evidence="4 5">CECT 8960</strain>
    </source>
</reference>
<dbReference type="InterPro" id="IPR003658">
    <property type="entry name" value="Anti-sigma_ant"/>
</dbReference>
<dbReference type="RefSeq" id="WP_184813516.1">
    <property type="nucleotide sequence ID" value="NZ_JACHJQ010000006.1"/>
</dbReference>
<gene>
    <name evidence="4" type="ORF">FHR82_005663</name>
</gene>
<dbReference type="PROSITE" id="PS50801">
    <property type="entry name" value="STAS"/>
    <property type="match status" value="1"/>
</dbReference>
<evidence type="ECO:0000313" key="4">
    <source>
        <dbReference type="EMBL" id="MBB4909405.1"/>
    </source>
</evidence>
<dbReference type="Proteomes" id="UP000520767">
    <property type="component" value="Unassembled WGS sequence"/>
</dbReference>
<dbReference type="AlphaFoldDB" id="A0A7W7VGU4"/>